<dbReference type="GO" id="GO:0004350">
    <property type="term" value="F:glutamate-5-semialdehyde dehydrogenase activity"/>
    <property type="evidence" value="ECO:0007669"/>
    <property type="project" value="UniProtKB-UniRule"/>
</dbReference>
<dbReference type="Proteomes" id="UP000078292">
    <property type="component" value="Unassembled WGS sequence"/>
</dbReference>
<keyword evidence="3 7" id="KW-0641">Proline biosynthesis</keyword>
<comment type="similarity">
    <text evidence="7">Belongs to the gamma-glutamyl phosphate reductase family.</text>
</comment>
<comment type="caution">
    <text evidence="9">The sequence shown here is derived from an EMBL/GenBank/DDBJ whole genome shotgun (WGS) entry which is preliminary data.</text>
</comment>
<dbReference type="OrthoDB" id="9809970at2"/>
<protein>
    <recommendedName>
        <fullName evidence="7">Gamma-glutamyl phosphate reductase</fullName>
        <shortName evidence="7">GPR</shortName>
        <ecNumber evidence="7">1.2.1.41</ecNumber>
    </recommendedName>
    <alternativeName>
        <fullName evidence="7">Glutamate-5-semialdehyde dehydrogenase</fullName>
    </alternativeName>
    <alternativeName>
        <fullName evidence="7">Glutamyl-gamma-semialdehyde dehydrogenase</fullName>
        <shortName evidence="7">GSA dehydrogenase</shortName>
    </alternativeName>
</protein>
<dbReference type="InterPro" id="IPR012134">
    <property type="entry name" value="Glu-5-SA_DH"/>
</dbReference>
<dbReference type="NCBIfam" id="TIGR00407">
    <property type="entry name" value="proA"/>
    <property type="match status" value="1"/>
</dbReference>
<evidence type="ECO:0000256" key="2">
    <source>
        <dbReference type="ARBA" id="ARBA00022605"/>
    </source>
</evidence>
<keyword evidence="5 7" id="KW-0560">Oxidoreductase</keyword>
<name>A0A1B7LXK1_9MICC</name>
<evidence type="ECO:0000256" key="1">
    <source>
        <dbReference type="ARBA" id="ARBA00004985"/>
    </source>
</evidence>
<evidence type="ECO:0000256" key="6">
    <source>
        <dbReference type="ARBA" id="ARBA00049024"/>
    </source>
</evidence>
<dbReference type="Gene3D" id="3.40.605.10">
    <property type="entry name" value="Aldehyde Dehydrogenase, Chain A, domain 1"/>
    <property type="match status" value="1"/>
</dbReference>
<evidence type="ECO:0000256" key="3">
    <source>
        <dbReference type="ARBA" id="ARBA00022650"/>
    </source>
</evidence>
<proteinExistence type="inferred from homology"/>
<comment type="catalytic activity">
    <reaction evidence="6 7">
        <text>L-glutamate 5-semialdehyde + phosphate + NADP(+) = L-glutamyl 5-phosphate + NADPH + H(+)</text>
        <dbReference type="Rhea" id="RHEA:19541"/>
        <dbReference type="ChEBI" id="CHEBI:15378"/>
        <dbReference type="ChEBI" id="CHEBI:43474"/>
        <dbReference type="ChEBI" id="CHEBI:57783"/>
        <dbReference type="ChEBI" id="CHEBI:58066"/>
        <dbReference type="ChEBI" id="CHEBI:58274"/>
        <dbReference type="ChEBI" id="CHEBI:58349"/>
        <dbReference type="EC" id="1.2.1.41"/>
    </reaction>
</comment>
<comment type="pathway">
    <text evidence="1 7">Amino-acid biosynthesis; L-proline biosynthesis; L-glutamate 5-semialdehyde from L-glutamate: step 2/2.</text>
</comment>
<keyword evidence="10" id="KW-1185">Reference proteome</keyword>
<dbReference type="GO" id="GO:0005737">
    <property type="term" value="C:cytoplasm"/>
    <property type="evidence" value="ECO:0007669"/>
    <property type="project" value="UniProtKB-SubCell"/>
</dbReference>
<dbReference type="EC" id="1.2.1.41" evidence="7"/>
<accession>A0A1B7LXK1</accession>
<gene>
    <name evidence="7" type="primary">proA</name>
    <name evidence="9" type="ORF">A6F49_14260</name>
</gene>
<dbReference type="RefSeq" id="WP_043058400.1">
    <property type="nucleotide sequence ID" value="NZ_LXEY01000021.1"/>
</dbReference>
<keyword evidence="2 7" id="KW-0028">Amino-acid biosynthesis</keyword>
<dbReference type="AlphaFoldDB" id="A0A1B7LXK1"/>
<dbReference type="CDD" id="cd07079">
    <property type="entry name" value="ALDH_F18-19_ProA-GPR"/>
    <property type="match status" value="1"/>
</dbReference>
<comment type="subcellular location">
    <subcellularLocation>
        <location evidence="7">Cytoplasm</location>
    </subcellularLocation>
</comment>
<dbReference type="NCBIfam" id="NF001221">
    <property type="entry name" value="PRK00197.1"/>
    <property type="match status" value="1"/>
</dbReference>
<dbReference type="PANTHER" id="PTHR11063:SF8">
    <property type="entry name" value="DELTA-1-PYRROLINE-5-CARBOXYLATE SYNTHASE"/>
    <property type="match status" value="1"/>
</dbReference>
<dbReference type="PIRSF" id="PIRSF000151">
    <property type="entry name" value="GPR"/>
    <property type="match status" value="1"/>
</dbReference>
<dbReference type="InterPro" id="IPR016163">
    <property type="entry name" value="Ald_DH_C"/>
</dbReference>
<dbReference type="InterPro" id="IPR016162">
    <property type="entry name" value="Ald_DH_N"/>
</dbReference>
<comment type="function">
    <text evidence="7">Catalyzes the NADPH-dependent reduction of L-glutamate 5-phosphate into L-glutamate 5-semialdehyde and phosphate. The product spontaneously undergoes cyclization to form 1-pyrroline-5-carboxylate.</text>
</comment>
<evidence type="ECO:0000313" key="10">
    <source>
        <dbReference type="Proteomes" id="UP000078292"/>
    </source>
</evidence>
<evidence type="ECO:0000313" key="9">
    <source>
        <dbReference type="EMBL" id="OAV59911.1"/>
    </source>
</evidence>
<dbReference type="STRING" id="1837282.A6F49_14260"/>
<dbReference type="PANTHER" id="PTHR11063">
    <property type="entry name" value="GLUTAMATE SEMIALDEHYDE DEHYDROGENASE"/>
    <property type="match status" value="1"/>
</dbReference>
<reference evidence="9 10" key="1">
    <citation type="submission" date="2016-04" db="EMBL/GenBank/DDBJ databases">
        <title>First whole genome shotgun sequence of the bacterium Enteractinococcus sp. strain UASWS1574.</title>
        <authorList>
            <person name="Crovadore J."/>
            <person name="Chablais R."/>
            <person name="Lefort F."/>
        </authorList>
    </citation>
    <scope>NUCLEOTIDE SEQUENCE [LARGE SCALE GENOMIC DNA]</scope>
    <source>
        <strain evidence="9 10">UASWS1574</strain>
    </source>
</reference>
<dbReference type="FunFam" id="3.40.309.10:FF:000006">
    <property type="entry name" value="Gamma-glutamyl phosphate reductase"/>
    <property type="match status" value="1"/>
</dbReference>
<keyword evidence="7" id="KW-0963">Cytoplasm</keyword>
<feature type="domain" description="Aldehyde dehydrogenase" evidence="8">
    <location>
        <begin position="10"/>
        <end position="286"/>
    </location>
</feature>
<organism evidence="9 10">
    <name type="scientific">Enteractinococcus helveticum</name>
    <dbReference type="NCBI Taxonomy" id="1837282"/>
    <lineage>
        <taxon>Bacteria</taxon>
        <taxon>Bacillati</taxon>
        <taxon>Actinomycetota</taxon>
        <taxon>Actinomycetes</taxon>
        <taxon>Micrococcales</taxon>
        <taxon>Micrococcaceae</taxon>
    </lineage>
</organism>
<evidence type="ECO:0000256" key="5">
    <source>
        <dbReference type="ARBA" id="ARBA00023002"/>
    </source>
</evidence>
<evidence type="ECO:0000256" key="7">
    <source>
        <dbReference type="HAMAP-Rule" id="MF_00412"/>
    </source>
</evidence>
<dbReference type="SUPFAM" id="SSF53720">
    <property type="entry name" value="ALDH-like"/>
    <property type="match status" value="1"/>
</dbReference>
<keyword evidence="4 7" id="KW-0521">NADP</keyword>
<sequence length="422" mass="44103">MTAQLDSVTQQIAAITQAGRKAQKALAGASRAEKDAALHAMAAAIDTNRDKILAANATDLERGKADNIAAALLDRLALTDDRIDGLVSALGELAALPDPIGNMVRGNNLPNGIRLQQVRVPLGVVGAIYEARPNVTVDIAGIGIKSGNAVILRGGSAAETTNGVTISILRGALQDQGLPADLIQGIDELGREGANALMTYRGGVDVLIPRGGPGLIRAVVENAAVPVIETGAGVGHVFVDASADPKKAVDIVFNSKTHRPSVCNAAETVLIHKDAQDTGVKVLTALQEAGVVLHVDPTAATWVADAVAATEEDWSTEWLDMVMSVKIVNDIDEALEHVETYTTGHTEVIVTENVSNADRYTAEVDAAVVMINASSRFTDGGQFGLGAEIGISTQKLHARGPMGLEELTSTKWILRGDGQIRH</sequence>
<dbReference type="InterPro" id="IPR000965">
    <property type="entry name" value="GPR_dom"/>
</dbReference>
<dbReference type="GO" id="GO:0055129">
    <property type="term" value="P:L-proline biosynthetic process"/>
    <property type="evidence" value="ECO:0007669"/>
    <property type="project" value="UniProtKB-UniRule"/>
</dbReference>
<evidence type="ECO:0000259" key="8">
    <source>
        <dbReference type="Pfam" id="PF00171"/>
    </source>
</evidence>
<dbReference type="UniPathway" id="UPA00098">
    <property type="reaction ID" value="UER00360"/>
</dbReference>
<dbReference type="InterPro" id="IPR016161">
    <property type="entry name" value="Ald_DH/histidinol_DH"/>
</dbReference>
<dbReference type="Pfam" id="PF00171">
    <property type="entry name" value="Aldedh"/>
    <property type="match status" value="2"/>
</dbReference>
<dbReference type="HAMAP" id="MF_00412">
    <property type="entry name" value="ProA"/>
    <property type="match status" value="1"/>
</dbReference>
<dbReference type="GO" id="GO:0050661">
    <property type="term" value="F:NADP binding"/>
    <property type="evidence" value="ECO:0007669"/>
    <property type="project" value="InterPro"/>
</dbReference>
<feature type="domain" description="Aldehyde dehydrogenase" evidence="8">
    <location>
        <begin position="309"/>
        <end position="413"/>
    </location>
</feature>
<evidence type="ECO:0000256" key="4">
    <source>
        <dbReference type="ARBA" id="ARBA00022857"/>
    </source>
</evidence>
<dbReference type="Gene3D" id="3.40.309.10">
    <property type="entry name" value="Aldehyde Dehydrogenase, Chain A, domain 2"/>
    <property type="match status" value="1"/>
</dbReference>
<dbReference type="EMBL" id="LXEY01000021">
    <property type="protein sequence ID" value="OAV59911.1"/>
    <property type="molecule type" value="Genomic_DNA"/>
</dbReference>
<dbReference type="InterPro" id="IPR015590">
    <property type="entry name" value="Aldehyde_DH_dom"/>
</dbReference>